<keyword evidence="2" id="KW-1185">Reference proteome</keyword>
<sequence>MSGFPITILNVLTQPGPTITSLNNHASGYCPGLSCRLITEITEWDDLTVTNIHDAYSDILVQEHIDQPTLAASIRVNKIKAVPDVKQMESTFLHRLVGPSLNQGCGIIGSRLVSSTATPPVADIEIRLDKRLGPARPNTTLFWGTQLLLFGVSKRDADWTFSSWASDRGHPTAQLAGYATSANTRYTYIITDSSILGVRRKVVPLDGSGSDTLTPGLALWAVTMMALNERHRPIAGLHQIARLNEWIPLFNSENQAVYRNVISARVKEGLPEGAVGLLPPRPMGLSHMA</sequence>
<proteinExistence type="predicted"/>
<reference evidence="1" key="1">
    <citation type="journal article" date="2021" name="Nat. Commun.">
        <title>Genetic determinants of endophytism in the Arabidopsis root mycobiome.</title>
        <authorList>
            <person name="Mesny F."/>
            <person name="Miyauchi S."/>
            <person name="Thiergart T."/>
            <person name="Pickel B."/>
            <person name="Atanasova L."/>
            <person name="Karlsson M."/>
            <person name="Huettel B."/>
            <person name="Barry K.W."/>
            <person name="Haridas S."/>
            <person name="Chen C."/>
            <person name="Bauer D."/>
            <person name="Andreopoulos W."/>
            <person name="Pangilinan J."/>
            <person name="LaButti K."/>
            <person name="Riley R."/>
            <person name="Lipzen A."/>
            <person name="Clum A."/>
            <person name="Drula E."/>
            <person name="Henrissat B."/>
            <person name="Kohler A."/>
            <person name="Grigoriev I.V."/>
            <person name="Martin F.M."/>
            <person name="Hacquard S."/>
        </authorList>
    </citation>
    <scope>NUCLEOTIDE SEQUENCE</scope>
    <source>
        <strain evidence="1">MPI-SDFR-AT-0117</strain>
    </source>
</reference>
<dbReference type="OrthoDB" id="4367324at2759"/>
<organism evidence="1 2">
    <name type="scientific">Plectosphaerella plurivora</name>
    <dbReference type="NCBI Taxonomy" id="936078"/>
    <lineage>
        <taxon>Eukaryota</taxon>
        <taxon>Fungi</taxon>
        <taxon>Dikarya</taxon>
        <taxon>Ascomycota</taxon>
        <taxon>Pezizomycotina</taxon>
        <taxon>Sordariomycetes</taxon>
        <taxon>Hypocreomycetidae</taxon>
        <taxon>Glomerellales</taxon>
        <taxon>Plectosphaerellaceae</taxon>
        <taxon>Plectosphaerella</taxon>
    </lineage>
</organism>
<dbReference type="Proteomes" id="UP000770015">
    <property type="component" value="Unassembled WGS sequence"/>
</dbReference>
<dbReference type="EMBL" id="JAGSXJ010000003">
    <property type="protein sequence ID" value="KAH6693615.1"/>
    <property type="molecule type" value="Genomic_DNA"/>
</dbReference>
<evidence type="ECO:0000313" key="1">
    <source>
        <dbReference type="EMBL" id="KAH6693615.1"/>
    </source>
</evidence>
<gene>
    <name evidence="1" type="ORF">F5X68DRAFT_187423</name>
</gene>
<comment type="caution">
    <text evidence="1">The sequence shown here is derived from an EMBL/GenBank/DDBJ whole genome shotgun (WGS) entry which is preliminary data.</text>
</comment>
<protein>
    <submittedName>
        <fullName evidence="1">Uncharacterized protein</fullName>
    </submittedName>
</protein>
<dbReference type="AlphaFoldDB" id="A0A9P8VIU9"/>
<evidence type="ECO:0000313" key="2">
    <source>
        <dbReference type="Proteomes" id="UP000770015"/>
    </source>
</evidence>
<name>A0A9P8VIU9_9PEZI</name>
<accession>A0A9P8VIU9</accession>